<dbReference type="Pfam" id="PF01042">
    <property type="entry name" value="Ribonuc_L-PSP"/>
    <property type="match status" value="1"/>
</dbReference>
<proteinExistence type="inferred from homology"/>
<dbReference type="SUPFAM" id="SSF55298">
    <property type="entry name" value="YjgF-like"/>
    <property type="match status" value="1"/>
</dbReference>
<dbReference type="InterPro" id="IPR006175">
    <property type="entry name" value="YjgF/YER057c/UK114"/>
</dbReference>
<dbReference type="PANTHER" id="PTHR11803">
    <property type="entry name" value="2-IMINOBUTANOATE/2-IMINOPROPANOATE DEAMINASE RIDA"/>
    <property type="match status" value="1"/>
</dbReference>
<dbReference type="GO" id="GO:0019239">
    <property type="term" value="F:deaminase activity"/>
    <property type="evidence" value="ECO:0007669"/>
    <property type="project" value="TreeGrafter"/>
</dbReference>
<organism evidence="2 3">
    <name type="scientific">Cohnella cholangitidis</name>
    <dbReference type="NCBI Taxonomy" id="2598458"/>
    <lineage>
        <taxon>Bacteria</taxon>
        <taxon>Bacillati</taxon>
        <taxon>Bacillota</taxon>
        <taxon>Bacilli</taxon>
        <taxon>Bacillales</taxon>
        <taxon>Paenibacillaceae</taxon>
        <taxon>Cohnella</taxon>
    </lineage>
</organism>
<evidence type="ECO:0000313" key="3">
    <source>
        <dbReference type="Proteomes" id="UP000515679"/>
    </source>
</evidence>
<dbReference type="AlphaFoldDB" id="A0A7G5C762"/>
<keyword evidence="3" id="KW-1185">Reference proteome</keyword>
<dbReference type="InterPro" id="IPR035959">
    <property type="entry name" value="RutC-like_sf"/>
</dbReference>
<gene>
    <name evidence="2" type="ORF">FPL14_16670</name>
</gene>
<evidence type="ECO:0000256" key="1">
    <source>
        <dbReference type="ARBA" id="ARBA00010552"/>
    </source>
</evidence>
<comment type="similarity">
    <text evidence="1">Belongs to the RutC family.</text>
</comment>
<dbReference type="KEGG" id="cchl:FPL14_16670"/>
<dbReference type="EMBL" id="CP041969">
    <property type="protein sequence ID" value="QMV45046.1"/>
    <property type="molecule type" value="Genomic_DNA"/>
</dbReference>
<protein>
    <submittedName>
        <fullName evidence="2">RidA family protein</fullName>
    </submittedName>
</protein>
<reference evidence="2 3" key="1">
    <citation type="submission" date="2019-07" db="EMBL/GenBank/DDBJ databases">
        <authorList>
            <person name="Kim J.K."/>
            <person name="Cheong H.-M."/>
            <person name="Choi Y."/>
            <person name="Hwang K.J."/>
            <person name="Lee S."/>
            <person name="Choi C."/>
        </authorList>
    </citation>
    <scope>NUCLEOTIDE SEQUENCE [LARGE SCALE GENOMIC DNA]</scope>
    <source>
        <strain evidence="2 3">KS 22</strain>
    </source>
</reference>
<dbReference type="CDD" id="cd00448">
    <property type="entry name" value="YjgF_YER057c_UK114_family"/>
    <property type="match status" value="1"/>
</dbReference>
<sequence>MSEIIRHEVDEDLAYSGFVEAGDFIFLSFCAGNVGKSVEEQVEGALDNMSDRLASVNLTLESVVKVDVLMRDVWDIPAMEAIFKRRFKGNYPARKTIATEFAHKGGSSGLKVQIDAVAYKRCVIPCLMKLGDSITFDPANEKKS</sequence>
<dbReference type="Gene3D" id="3.30.1330.40">
    <property type="entry name" value="RutC-like"/>
    <property type="match status" value="1"/>
</dbReference>
<evidence type="ECO:0000313" key="2">
    <source>
        <dbReference type="EMBL" id="QMV45046.1"/>
    </source>
</evidence>
<dbReference type="Proteomes" id="UP000515679">
    <property type="component" value="Chromosome"/>
</dbReference>
<name>A0A7G5C762_9BACL</name>
<accession>A0A7G5C762</accession>
<dbReference type="PANTHER" id="PTHR11803:SF58">
    <property type="entry name" value="PROTEIN HMF1-RELATED"/>
    <property type="match status" value="1"/>
</dbReference>
<dbReference type="GO" id="GO:0005829">
    <property type="term" value="C:cytosol"/>
    <property type="evidence" value="ECO:0007669"/>
    <property type="project" value="TreeGrafter"/>
</dbReference>